<name>A0A521CL50_9BACL</name>
<dbReference type="RefSeq" id="WP_142505325.1">
    <property type="nucleotide sequence ID" value="NZ_FXTI01000004.1"/>
</dbReference>
<accession>A0A521CL50</accession>
<feature type="domain" description="HTH arsR-type" evidence="4">
    <location>
        <begin position="208"/>
        <end position="302"/>
    </location>
</feature>
<evidence type="ECO:0000256" key="1">
    <source>
        <dbReference type="ARBA" id="ARBA00023015"/>
    </source>
</evidence>
<dbReference type="Pfam" id="PF01022">
    <property type="entry name" value="HTH_5"/>
    <property type="match status" value="1"/>
</dbReference>
<proteinExistence type="predicted"/>
<dbReference type="GO" id="GO:0003677">
    <property type="term" value="F:DNA binding"/>
    <property type="evidence" value="ECO:0007669"/>
    <property type="project" value="UniProtKB-KW"/>
</dbReference>
<dbReference type="OrthoDB" id="2646147at2"/>
<evidence type="ECO:0000256" key="3">
    <source>
        <dbReference type="ARBA" id="ARBA00023163"/>
    </source>
</evidence>
<organism evidence="5 6">
    <name type="scientific">Melghirimyces algeriensis</name>
    <dbReference type="NCBI Taxonomy" id="910412"/>
    <lineage>
        <taxon>Bacteria</taxon>
        <taxon>Bacillati</taxon>
        <taxon>Bacillota</taxon>
        <taxon>Bacilli</taxon>
        <taxon>Bacillales</taxon>
        <taxon>Thermoactinomycetaceae</taxon>
        <taxon>Melghirimyces</taxon>
    </lineage>
</organism>
<dbReference type="GO" id="GO:0003700">
    <property type="term" value="F:DNA-binding transcription factor activity"/>
    <property type="evidence" value="ECO:0007669"/>
    <property type="project" value="InterPro"/>
</dbReference>
<dbReference type="CDD" id="cd00090">
    <property type="entry name" value="HTH_ARSR"/>
    <property type="match status" value="1"/>
</dbReference>
<dbReference type="InterPro" id="IPR051081">
    <property type="entry name" value="HTH_MetalResp_TranReg"/>
</dbReference>
<evidence type="ECO:0000313" key="5">
    <source>
        <dbReference type="EMBL" id="SMO60158.1"/>
    </source>
</evidence>
<protein>
    <submittedName>
        <fullName evidence="5">Regulatory protein, arsR family</fullName>
    </submittedName>
</protein>
<dbReference type="InterPro" id="IPR001845">
    <property type="entry name" value="HTH_ArsR_DNA-bd_dom"/>
</dbReference>
<dbReference type="PRINTS" id="PR00778">
    <property type="entry name" value="HTHARSR"/>
</dbReference>
<keyword evidence="3" id="KW-0804">Transcription</keyword>
<dbReference type="AlphaFoldDB" id="A0A521CL50"/>
<dbReference type="EMBL" id="FXTI01000004">
    <property type="protein sequence ID" value="SMO60158.1"/>
    <property type="molecule type" value="Genomic_DNA"/>
</dbReference>
<keyword evidence="6" id="KW-1185">Reference proteome</keyword>
<dbReference type="InterPro" id="IPR036388">
    <property type="entry name" value="WH-like_DNA-bd_sf"/>
</dbReference>
<dbReference type="InterPro" id="IPR036390">
    <property type="entry name" value="WH_DNA-bd_sf"/>
</dbReference>
<keyword evidence="1" id="KW-0805">Transcription regulation</keyword>
<sequence length="302" mass="35413">MKNYSLRIEYSPVYELISSFYAYINKKELKFFSLHNKWREETKSKLPNKYADELENEQWEVLHRTVLLVSQCPDKETVEGFLKWFGQLPAGELYERLVPWVQSIPLNLGEIRDRSFYLLSEWNEYYFQHFDSLILSDLKRDAEHKKEKANEIAPIDLIEQVTNGIQIEPTEHLQHVVLVPQFHCRPTTILDFHKGMATCLYPIKEVSTIQNPNADLLQLTTALADEKRLRIVRFIAKKPRTLTEIHQHIGLAKSTVHHHLMTLRRAGIIRSHCVGSTTVAYYSLREVFIDVLNEKVNRLLSI</sequence>
<evidence type="ECO:0000259" key="4">
    <source>
        <dbReference type="PROSITE" id="PS50987"/>
    </source>
</evidence>
<dbReference type="PANTHER" id="PTHR33154">
    <property type="entry name" value="TRANSCRIPTIONAL REGULATOR, ARSR FAMILY"/>
    <property type="match status" value="1"/>
</dbReference>
<evidence type="ECO:0000256" key="2">
    <source>
        <dbReference type="ARBA" id="ARBA00023125"/>
    </source>
</evidence>
<dbReference type="SUPFAM" id="SSF46785">
    <property type="entry name" value="Winged helix' DNA-binding domain"/>
    <property type="match status" value="1"/>
</dbReference>
<evidence type="ECO:0000313" key="6">
    <source>
        <dbReference type="Proteomes" id="UP000315636"/>
    </source>
</evidence>
<reference evidence="5 6" key="1">
    <citation type="submission" date="2017-05" db="EMBL/GenBank/DDBJ databases">
        <authorList>
            <person name="Varghese N."/>
            <person name="Submissions S."/>
        </authorList>
    </citation>
    <scope>NUCLEOTIDE SEQUENCE [LARGE SCALE GENOMIC DNA]</scope>
    <source>
        <strain evidence="5 6">DSM 45474</strain>
    </source>
</reference>
<dbReference type="Proteomes" id="UP000315636">
    <property type="component" value="Unassembled WGS sequence"/>
</dbReference>
<gene>
    <name evidence="5" type="ORF">SAMN06264849_10459</name>
</gene>
<dbReference type="PROSITE" id="PS50987">
    <property type="entry name" value="HTH_ARSR_2"/>
    <property type="match status" value="1"/>
</dbReference>
<keyword evidence="2" id="KW-0238">DNA-binding</keyword>
<dbReference type="Gene3D" id="1.10.10.10">
    <property type="entry name" value="Winged helix-like DNA-binding domain superfamily/Winged helix DNA-binding domain"/>
    <property type="match status" value="1"/>
</dbReference>
<dbReference type="SMART" id="SM00418">
    <property type="entry name" value="HTH_ARSR"/>
    <property type="match status" value="1"/>
</dbReference>
<dbReference type="PANTHER" id="PTHR33154:SF18">
    <property type="entry name" value="ARSENICAL RESISTANCE OPERON REPRESSOR"/>
    <property type="match status" value="1"/>
</dbReference>
<dbReference type="InterPro" id="IPR011991">
    <property type="entry name" value="ArsR-like_HTH"/>
</dbReference>